<feature type="transmembrane region" description="Helical" evidence="8">
    <location>
        <begin position="66"/>
        <end position="88"/>
    </location>
</feature>
<evidence type="ECO:0000256" key="7">
    <source>
        <dbReference type="ARBA" id="ARBA00023136"/>
    </source>
</evidence>
<feature type="transmembrane region" description="Helical" evidence="8">
    <location>
        <begin position="255"/>
        <end position="274"/>
    </location>
</feature>
<dbReference type="Pfam" id="PF00664">
    <property type="entry name" value="ABC_membrane"/>
    <property type="match status" value="1"/>
</dbReference>
<sequence>MFLKKWLDELVYLLSFMGSRKKKYIFGMLGDGFIQAGIVIVLPFVFKDVTDFASGSGRDTALLIRAVLMISGTLLLVSILSPTFSYMYRRTVKEVMADVRLILFKQVGRLPSRYYEQHHSGDIMSRLSNDLLTMERTYSEHIKTIAIVLISLLGSLTGMFLLDWRFASVLVGLSAVTLYINTRFAKSVRKISDKTQLQQGVLTERLNDFLAGLPIIKIFHLKHVVTQRYIEMNEHVTSSTIKQGHKNALLEGTNFFINFLSFGGMLVFGIIMVAQDVIGVGSLVAIIQQQLLVTVGFLHLGQVLSILQSSLSGASRVIELLSEPTEPERYIPLPDELPYQKDKVLEMNQIVFEYDSDAKVLDDFSFSIVEGETAALVGASGSGKSTVIKLLLGYYPAKSGSILMFGKTIGEYSLQEMRSLIAYVPQDAYLFEGTIEENIRYGKLDATHEEIVEATRAAYAHDFIMGLPNGYETRVGERGAMLSGGQRQRIAIARAIIKNAPILLLDEATSALDSGSEYWVQKALAELMKDRTTLIVAHRLSTVEEADMIYVVDQGKVVENGRHQELLSKNGFYSTLYKMQTSLSEEHGLKASSV</sequence>
<feature type="transmembrane region" description="Helical" evidence="8">
    <location>
        <begin position="142"/>
        <end position="160"/>
    </location>
</feature>
<dbReference type="STRING" id="1042163.BRLA_c023720"/>
<dbReference type="HOGENOM" id="CLU_000604_84_3_9"/>
<keyword evidence="7 8" id="KW-0472">Membrane</keyword>
<dbReference type="AlphaFoldDB" id="A0A075R290"/>
<dbReference type="PROSITE" id="PS50929">
    <property type="entry name" value="ABC_TM1F"/>
    <property type="match status" value="1"/>
</dbReference>
<keyword evidence="5 11" id="KW-0067">ATP-binding</keyword>
<dbReference type="EC" id="3.6.3.-" evidence="11"/>
<dbReference type="Gene3D" id="3.40.50.300">
    <property type="entry name" value="P-loop containing nucleotide triphosphate hydrolases"/>
    <property type="match status" value="1"/>
</dbReference>
<dbReference type="GO" id="GO:0015421">
    <property type="term" value="F:ABC-type oligopeptide transporter activity"/>
    <property type="evidence" value="ECO:0007669"/>
    <property type="project" value="TreeGrafter"/>
</dbReference>
<name>A0A075R290_BRELA</name>
<comment type="similarity">
    <text evidence="2">Belongs to the ABC transporter superfamily.</text>
</comment>
<dbReference type="RefSeq" id="WP_003337607.1">
    <property type="nucleotide sequence ID" value="NZ_CP007806.1"/>
</dbReference>
<dbReference type="GO" id="GO:0005886">
    <property type="term" value="C:plasma membrane"/>
    <property type="evidence" value="ECO:0007669"/>
    <property type="project" value="UniProtKB-SubCell"/>
</dbReference>
<feature type="transmembrane region" description="Helical" evidence="8">
    <location>
        <begin position="166"/>
        <end position="184"/>
    </location>
</feature>
<dbReference type="InterPro" id="IPR036640">
    <property type="entry name" value="ABC1_TM_sf"/>
</dbReference>
<dbReference type="InterPro" id="IPR017871">
    <property type="entry name" value="ABC_transporter-like_CS"/>
</dbReference>
<evidence type="ECO:0000256" key="1">
    <source>
        <dbReference type="ARBA" id="ARBA00004651"/>
    </source>
</evidence>
<dbReference type="GO" id="GO:0016887">
    <property type="term" value="F:ATP hydrolysis activity"/>
    <property type="evidence" value="ECO:0007669"/>
    <property type="project" value="InterPro"/>
</dbReference>
<feature type="transmembrane region" description="Helical" evidence="8">
    <location>
        <begin position="24"/>
        <end position="46"/>
    </location>
</feature>
<dbReference type="EMBL" id="CP007806">
    <property type="protein sequence ID" value="AIG26692.1"/>
    <property type="molecule type" value="Genomic_DNA"/>
</dbReference>
<comment type="subcellular location">
    <subcellularLocation>
        <location evidence="1">Cell membrane</location>
        <topology evidence="1">Multi-pass membrane protein</topology>
    </subcellularLocation>
</comment>
<dbReference type="FunFam" id="3.40.50.300:FF:000218">
    <property type="entry name" value="Multidrug ABC transporter ATP-binding protein"/>
    <property type="match status" value="1"/>
</dbReference>
<dbReference type="GO" id="GO:0005524">
    <property type="term" value="F:ATP binding"/>
    <property type="evidence" value="ECO:0007669"/>
    <property type="project" value="UniProtKB-KW"/>
</dbReference>
<evidence type="ECO:0000259" key="10">
    <source>
        <dbReference type="PROSITE" id="PS50929"/>
    </source>
</evidence>
<keyword evidence="11" id="KW-0378">Hydrolase</keyword>
<keyword evidence="3 8" id="KW-0812">Transmembrane</keyword>
<feature type="domain" description="ABC transporter" evidence="9">
    <location>
        <begin position="345"/>
        <end position="579"/>
    </location>
</feature>
<evidence type="ECO:0000259" key="9">
    <source>
        <dbReference type="PROSITE" id="PS50893"/>
    </source>
</evidence>
<gene>
    <name evidence="11" type="ORF">BRLA_c023720</name>
</gene>
<keyword evidence="4" id="KW-0547">Nucleotide-binding</keyword>
<dbReference type="Gene3D" id="1.20.1560.10">
    <property type="entry name" value="ABC transporter type 1, transmembrane domain"/>
    <property type="match status" value="1"/>
</dbReference>
<evidence type="ECO:0000256" key="2">
    <source>
        <dbReference type="ARBA" id="ARBA00005417"/>
    </source>
</evidence>
<dbReference type="PROSITE" id="PS50893">
    <property type="entry name" value="ABC_TRANSPORTER_2"/>
    <property type="match status" value="1"/>
</dbReference>
<dbReference type="PANTHER" id="PTHR43394">
    <property type="entry name" value="ATP-DEPENDENT PERMEASE MDL1, MITOCHONDRIAL"/>
    <property type="match status" value="1"/>
</dbReference>
<dbReference type="InterPro" id="IPR003593">
    <property type="entry name" value="AAA+_ATPase"/>
</dbReference>
<dbReference type="Proteomes" id="UP000005850">
    <property type="component" value="Chromosome"/>
</dbReference>
<reference evidence="11 12" key="1">
    <citation type="journal article" date="2011" name="J. Bacteriol.">
        <title>Genome sequence of Brevibacillus laterosporus LMG 15441, a pathogen of invertebrates.</title>
        <authorList>
            <person name="Djukic M."/>
            <person name="Poehlein A."/>
            <person name="Thurmer A."/>
            <person name="Daniel R."/>
        </authorList>
    </citation>
    <scope>NUCLEOTIDE SEQUENCE [LARGE SCALE GENOMIC DNA]</scope>
    <source>
        <strain evidence="11 12">LMG 15441</strain>
    </source>
</reference>
<evidence type="ECO:0000256" key="3">
    <source>
        <dbReference type="ARBA" id="ARBA00022692"/>
    </source>
</evidence>
<dbReference type="KEGG" id="blr:BRLA_c023720"/>
<protein>
    <submittedName>
        <fullName evidence="11">Putative multidrug export ATP-binding/permease protein</fullName>
        <ecNumber evidence="11">3.6.3.-</ecNumber>
    </submittedName>
</protein>
<dbReference type="InterPro" id="IPR027417">
    <property type="entry name" value="P-loop_NTPase"/>
</dbReference>
<proteinExistence type="inferred from homology"/>
<dbReference type="InterPro" id="IPR011527">
    <property type="entry name" value="ABC1_TM_dom"/>
</dbReference>
<keyword evidence="12" id="KW-1185">Reference proteome</keyword>
<dbReference type="SUPFAM" id="SSF52540">
    <property type="entry name" value="P-loop containing nucleoside triphosphate hydrolases"/>
    <property type="match status" value="1"/>
</dbReference>
<dbReference type="Pfam" id="PF00005">
    <property type="entry name" value="ABC_tran"/>
    <property type="match status" value="1"/>
</dbReference>
<dbReference type="SMART" id="SM00382">
    <property type="entry name" value="AAA"/>
    <property type="match status" value="1"/>
</dbReference>
<dbReference type="eggNOG" id="COG1132">
    <property type="taxonomic scope" value="Bacteria"/>
</dbReference>
<dbReference type="InterPro" id="IPR003439">
    <property type="entry name" value="ABC_transporter-like_ATP-bd"/>
</dbReference>
<organism evidence="11 12">
    <name type="scientific">Brevibacillus laterosporus LMG 15441</name>
    <dbReference type="NCBI Taxonomy" id="1042163"/>
    <lineage>
        <taxon>Bacteria</taxon>
        <taxon>Bacillati</taxon>
        <taxon>Bacillota</taxon>
        <taxon>Bacilli</taxon>
        <taxon>Bacillales</taxon>
        <taxon>Paenibacillaceae</taxon>
        <taxon>Brevibacillus</taxon>
    </lineage>
</organism>
<dbReference type="PROSITE" id="PS00211">
    <property type="entry name" value="ABC_TRANSPORTER_1"/>
    <property type="match status" value="1"/>
</dbReference>
<accession>A0A075R290</accession>
<evidence type="ECO:0000256" key="8">
    <source>
        <dbReference type="SAM" id="Phobius"/>
    </source>
</evidence>
<evidence type="ECO:0000313" key="12">
    <source>
        <dbReference type="Proteomes" id="UP000005850"/>
    </source>
</evidence>
<evidence type="ECO:0000256" key="6">
    <source>
        <dbReference type="ARBA" id="ARBA00022989"/>
    </source>
</evidence>
<evidence type="ECO:0000256" key="5">
    <source>
        <dbReference type="ARBA" id="ARBA00022840"/>
    </source>
</evidence>
<dbReference type="SUPFAM" id="SSF90123">
    <property type="entry name" value="ABC transporter transmembrane region"/>
    <property type="match status" value="1"/>
</dbReference>
<dbReference type="InterPro" id="IPR039421">
    <property type="entry name" value="Type_1_exporter"/>
</dbReference>
<evidence type="ECO:0000313" key="11">
    <source>
        <dbReference type="EMBL" id="AIG26692.1"/>
    </source>
</evidence>
<dbReference type="PANTHER" id="PTHR43394:SF1">
    <property type="entry name" value="ATP-BINDING CASSETTE SUB-FAMILY B MEMBER 10, MITOCHONDRIAL"/>
    <property type="match status" value="1"/>
</dbReference>
<dbReference type="CDD" id="cd07346">
    <property type="entry name" value="ABC_6TM_exporters"/>
    <property type="match status" value="1"/>
</dbReference>
<keyword evidence="6 8" id="KW-1133">Transmembrane helix</keyword>
<feature type="domain" description="ABC transmembrane type-1" evidence="10">
    <location>
        <begin position="32"/>
        <end position="309"/>
    </location>
</feature>
<evidence type="ECO:0000256" key="4">
    <source>
        <dbReference type="ARBA" id="ARBA00022741"/>
    </source>
</evidence>